<dbReference type="AlphaFoldDB" id="H6SPQ1"/>
<keyword evidence="4" id="KW-1185">Reference proteome</keyword>
<dbReference type="HOGENOM" id="CLU_2261661_0_0_5"/>
<evidence type="ECO:0000256" key="1">
    <source>
        <dbReference type="ARBA" id="ARBA00022723"/>
    </source>
</evidence>
<dbReference type="FunFam" id="3.30.70.100:FF:000005">
    <property type="entry name" value="Copper-exporting P-type ATPase A"/>
    <property type="match status" value="1"/>
</dbReference>
<dbReference type="PANTHER" id="PTHR46594:SF4">
    <property type="entry name" value="P-TYPE CATION-TRANSPORTING ATPASE"/>
    <property type="match status" value="1"/>
</dbReference>
<dbReference type="Gene3D" id="3.30.70.100">
    <property type="match status" value="1"/>
</dbReference>
<evidence type="ECO:0000313" key="3">
    <source>
        <dbReference type="EMBL" id="CCG07171.1"/>
    </source>
</evidence>
<dbReference type="PANTHER" id="PTHR46594">
    <property type="entry name" value="P-TYPE CATION-TRANSPORTING ATPASE"/>
    <property type="match status" value="1"/>
</dbReference>
<accession>H6SPQ1</accession>
<dbReference type="PRINTS" id="PR00946">
    <property type="entry name" value="HGSCAVENGER"/>
</dbReference>
<dbReference type="Proteomes" id="UP000033220">
    <property type="component" value="Chromosome DSM 122"/>
</dbReference>
<keyword evidence="1" id="KW-0479">Metal-binding</keyword>
<dbReference type="GO" id="GO:0016787">
    <property type="term" value="F:hydrolase activity"/>
    <property type="evidence" value="ECO:0007669"/>
    <property type="project" value="UniProtKB-KW"/>
</dbReference>
<dbReference type="EC" id="3.6.3.4" evidence="3"/>
<dbReference type="InterPro" id="IPR017969">
    <property type="entry name" value="Heavy-metal-associated_CS"/>
</dbReference>
<dbReference type="CDD" id="cd00371">
    <property type="entry name" value="HMA"/>
    <property type="match status" value="1"/>
</dbReference>
<dbReference type="PROSITE" id="PS50846">
    <property type="entry name" value="HMA_2"/>
    <property type="match status" value="1"/>
</dbReference>
<dbReference type="InterPro" id="IPR001802">
    <property type="entry name" value="MerP/CopZ"/>
</dbReference>
<dbReference type="InterPro" id="IPR006121">
    <property type="entry name" value="HMA_dom"/>
</dbReference>
<dbReference type="PROSITE" id="PS01047">
    <property type="entry name" value="HMA_1"/>
    <property type="match status" value="1"/>
</dbReference>
<dbReference type="RefSeq" id="WP_014413811.1">
    <property type="nucleotide sequence ID" value="NC_017059.1"/>
</dbReference>
<dbReference type="SUPFAM" id="SSF55008">
    <property type="entry name" value="HMA, heavy metal-associated domain"/>
    <property type="match status" value="1"/>
</dbReference>
<dbReference type="EMBL" id="HE663493">
    <property type="protein sequence ID" value="CCG07171.1"/>
    <property type="molecule type" value="Genomic_DNA"/>
</dbReference>
<organism evidence="3 4">
    <name type="scientific">Pararhodospirillum photometricum DSM 122</name>
    <dbReference type="NCBI Taxonomy" id="1150469"/>
    <lineage>
        <taxon>Bacteria</taxon>
        <taxon>Pseudomonadati</taxon>
        <taxon>Pseudomonadota</taxon>
        <taxon>Alphaproteobacteria</taxon>
        <taxon>Rhodospirillales</taxon>
        <taxon>Rhodospirillaceae</taxon>
        <taxon>Pararhodospirillum</taxon>
    </lineage>
</organism>
<dbReference type="Pfam" id="PF00403">
    <property type="entry name" value="HMA"/>
    <property type="match status" value="1"/>
</dbReference>
<evidence type="ECO:0000259" key="2">
    <source>
        <dbReference type="PROSITE" id="PS50846"/>
    </source>
</evidence>
<name>H6SPQ1_PARPM</name>
<proteinExistence type="predicted"/>
<keyword evidence="3" id="KW-0378">Hydrolase</keyword>
<gene>
    <name evidence="3" type="ORF">RSPPHO_00545</name>
</gene>
<evidence type="ECO:0000313" key="4">
    <source>
        <dbReference type="Proteomes" id="UP000033220"/>
    </source>
</evidence>
<reference evidence="3 4" key="1">
    <citation type="submission" date="2012-02" db="EMBL/GenBank/DDBJ databases">
        <title>Shotgun genome sequence of Phaeospirillum photometricum DSM 122.</title>
        <authorList>
            <person name="Duquesne K."/>
            <person name="Sturgis J."/>
        </authorList>
    </citation>
    <scope>NUCLEOTIDE SEQUENCE [LARGE SCALE GENOMIC DNA]</scope>
    <source>
        <strain evidence="4">DSM122</strain>
    </source>
</reference>
<dbReference type="GO" id="GO:0046872">
    <property type="term" value="F:metal ion binding"/>
    <property type="evidence" value="ECO:0007669"/>
    <property type="project" value="UniProtKB-KW"/>
</dbReference>
<sequence>MSTELVSSPPQTVDLVISGMSCAACSTRLERVLGKVPGVSEASVNLATERARVVVAGGAARLDDLVAAVTGAGFGARLADDRPEPSRDASADGFFFFSLCPPC</sequence>
<dbReference type="PATRIC" id="fig|1150469.3.peg.640"/>
<dbReference type="OrthoDB" id="9799649at2"/>
<protein>
    <submittedName>
        <fullName evidence="3">Heavy metal translocating P-type ATPase</fullName>
        <ecNumber evidence="3">3.6.3.4</ecNumber>
    </submittedName>
</protein>
<dbReference type="KEGG" id="rpm:RSPPHO_00545"/>
<feature type="domain" description="HMA" evidence="2">
    <location>
        <begin position="11"/>
        <end position="77"/>
    </location>
</feature>
<dbReference type="eggNOG" id="COG2608">
    <property type="taxonomic scope" value="Bacteria"/>
</dbReference>
<dbReference type="STRING" id="1150469.RSPPHO_00545"/>
<dbReference type="InterPro" id="IPR036163">
    <property type="entry name" value="HMA_dom_sf"/>
</dbReference>